<organism evidence="1">
    <name type="scientific">marine sediment metagenome</name>
    <dbReference type="NCBI Taxonomy" id="412755"/>
    <lineage>
        <taxon>unclassified sequences</taxon>
        <taxon>metagenomes</taxon>
        <taxon>ecological metagenomes</taxon>
    </lineage>
</organism>
<evidence type="ECO:0000313" key="1">
    <source>
        <dbReference type="EMBL" id="GAJ20248.1"/>
    </source>
</evidence>
<name>X1URW6_9ZZZZ</name>
<reference evidence="1" key="1">
    <citation type="journal article" date="2014" name="Front. Microbiol.">
        <title>High frequency of phylogenetically diverse reductive dehalogenase-homologous genes in deep subseafloor sedimentary metagenomes.</title>
        <authorList>
            <person name="Kawai M."/>
            <person name="Futagami T."/>
            <person name="Toyoda A."/>
            <person name="Takaki Y."/>
            <person name="Nishi S."/>
            <person name="Hori S."/>
            <person name="Arai W."/>
            <person name="Tsubouchi T."/>
            <person name="Morono Y."/>
            <person name="Uchiyama I."/>
            <person name="Ito T."/>
            <person name="Fujiyama A."/>
            <person name="Inagaki F."/>
            <person name="Takami H."/>
        </authorList>
    </citation>
    <scope>NUCLEOTIDE SEQUENCE</scope>
    <source>
        <strain evidence="1">Expedition CK06-06</strain>
    </source>
</reference>
<protein>
    <submittedName>
        <fullName evidence="1">Uncharacterized protein</fullName>
    </submittedName>
</protein>
<proteinExistence type="predicted"/>
<gene>
    <name evidence="1" type="ORF">S12H4_56948</name>
</gene>
<dbReference type="EMBL" id="BARW01036744">
    <property type="protein sequence ID" value="GAJ20248.1"/>
    <property type="molecule type" value="Genomic_DNA"/>
</dbReference>
<accession>X1URW6</accession>
<sequence>MAKQDRFRNVKQAEYELLKIIMTDEVIRERYHDRLKQGVVGDKRGRQITRNRANKALDNIAAVLRGMMEKRIKHLPEYHLDFESEVSE</sequence>
<comment type="caution">
    <text evidence="1">The sequence shown here is derived from an EMBL/GenBank/DDBJ whole genome shotgun (WGS) entry which is preliminary data.</text>
</comment>
<dbReference type="AlphaFoldDB" id="X1URW6"/>